<evidence type="ECO:0000256" key="3">
    <source>
        <dbReference type="SAM" id="Phobius"/>
    </source>
</evidence>
<evidence type="ECO:0000313" key="5">
    <source>
        <dbReference type="EMBL" id="PIA18223.1"/>
    </source>
</evidence>
<feature type="transmembrane region" description="Helical" evidence="3">
    <location>
        <begin position="334"/>
        <end position="351"/>
    </location>
</feature>
<accession>A0A2G5BGU5</accession>
<dbReference type="Gene3D" id="1.20.1250.20">
    <property type="entry name" value="MFS general substrate transporter like domains"/>
    <property type="match status" value="2"/>
</dbReference>
<dbReference type="CDD" id="cd17352">
    <property type="entry name" value="MFS_MCT_SLC16"/>
    <property type="match status" value="1"/>
</dbReference>
<protein>
    <submittedName>
        <fullName evidence="5">MFS general substrate transporter</fullName>
    </submittedName>
</protein>
<dbReference type="PANTHER" id="PTHR11360:SF284">
    <property type="entry name" value="EG:103B4.3 PROTEIN-RELATED"/>
    <property type="match status" value="1"/>
</dbReference>
<dbReference type="InterPro" id="IPR050327">
    <property type="entry name" value="Proton-linked_MCT"/>
</dbReference>
<keyword evidence="6" id="KW-1185">Reference proteome</keyword>
<dbReference type="Pfam" id="PF07690">
    <property type="entry name" value="MFS_1"/>
    <property type="match status" value="1"/>
</dbReference>
<feature type="transmembrane region" description="Helical" evidence="3">
    <location>
        <begin position="194"/>
        <end position="213"/>
    </location>
</feature>
<dbReference type="AlphaFoldDB" id="A0A2G5BGU5"/>
<dbReference type="GO" id="GO:0016020">
    <property type="term" value="C:membrane"/>
    <property type="evidence" value="ECO:0007669"/>
    <property type="project" value="UniProtKB-SubCell"/>
</dbReference>
<comment type="subcellular location">
    <subcellularLocation>
        <location evidence="1">Membrane</location>
        <topology evidence="1">Multi-pass membrane protein</topology>
    </subcellularLocation>
</comment>
<evidence type="ECO:0000313" key="6">
    <source>
        <dbReference type="Proteomes" id="UP000242474"/>
    </source>
</evidence>
<reference evidence="5 6" key="1">
    <citation type="journal article" date="2015" name="Genome Biol. Evol.">
        <title>Phylogenomic analyses indicate that early fungi evolved digesting cell walls of algal ancestors of land plants.</title>
        <authorList>
            <person name="Chang Y."/>
            <person name="Wang S."/>
            <person name="Sekimoto S."/>
            <person name="Aerts A.L."/>
            <person name="Choi C."/>
            <person name="Clum A."/>
            <person name="LaButti K.M."/>
            <person name="Lindquist E.A."/>
            <person name="Yee Ngan C."/>
            <person name="Ohm R.A."/>
            <person name="Salamov A.A."/>
            <person name="Grigoriev I.V."/>
            <person name="Spatafora J.W."/>
            <person name="Berbee M.L."/>
        </authorList>
    </citation>
    <scope>NUCLEOTIDE SEQUENCE [LARGE SCALE GENOMIC DNA]</scope>
    <source>
        <strain evidence="5 6">NRRL 1564</strain>
    </source>
</reference>
<evidence type="ECO:0000259" key="4">
    <source>
        <dbReference type="PROSITE" id="PS50850"/>
    </source>
</evidence>
<dbReference type="InterPro" id="IPR020846">
    <property type="entry name" value="MFS_dom"/>
</dbReference>
<feature type="transmembrane region" description="Helical" evidence="3">
    <location>
        <begin position="136"/>
        <end position="155"/>
    </location>
</feature>
<name>A0A2G5BGU5_COERN</name>
<sequence>MLPSNDTTSNVDDFQNSVTCKATAGENIGSTASNLDKFRVYSITTPGNDKTVGSSAKPQPAGSFYAWVIVACAALNLMCTLGVSNSFGVFSTYYINFIYSDVSAANISWIGTMLSVFMLGGSIFSGPLTDRFGFRLVSLAGTVICSAALLLASFTQTLWQLIFTQGIMFGVGAACIFAPSVTLPAQWHKKTRPLATGVAVAGSGIGGIVFTELTQIMMERIGYRWTLRTLALIMFCISSAAGMFYKRRVAVPQGGTSFMTIASDIRLAVVGMAGLFVNISYFVPWYYLPTAAIQLGQTRQAANNLILYMNIGSTLGRVFAVYMAIFIGAINSIVISYIICAILVLVVMLAVRHMVGYIILSIIYGGLSASFISITPLVLTNIFGTQSVTTAMGIMNLWCSIGVLVGNPSQGAIYQTFDRPNGSFNAISIWGFVGIFFAACSYFCLKCIIIRGSSRKIWTIA</sequence>
<dbReference type="OrthoDB" id="6499973at2759"/>
<dbReference type="EMBL" id="KZ303491">
    <property type="protein sequence ID" value="PIA18223.1"/>
    <property type="molecule type" value="Genomic_DNA"/>
</dbReference>
<feature type="transmembrane region" description="Helical" evidence="3">
    <location>
        <begin position="357"/>
        <end position="379"/>
    </location>
</feature>
<feature type="transmembrane region" description="Helical" evidence="3">
    <location>
        <begin position="64"/>
        <end position="84"/>
    </location>
</feature>
<keyword evidence="3" id="KW-0472">Membrane</keyword>
<dbReference type="InterPro" id="IPR011701">
    <property type="entry name" value="MFS"/>
</dbReference>
<dbReference type="GO" id="GO:0022857">
    <property type="term" value="F:transmembrane transporter activity"/>
    <property type="evidence" value="ECO:0007669"/>
    <property type="project" value="InterPro"/>
</dbReference>
<feature type="transmembrane region" description="Helical" evidence="3">
    <location>
        <begin position="426"/>
        <end position="445"/>
    </location>
</feature>
<feature type="transmembrane region" description="Helical" evidence="3">
    <location>
        <begin position="104"/>
        <end position="124"/>
    </location>
</feature>
<gene>
    <name evidence="5" type="ORF">COEREDRAFT_85669</name>
</gene>
<dbReference type="PANTHER" id="PTHR11360">
    <property type="entry name" value="MONOCARBOXYLATE TRANSPORTER"/>
    <property type="match status" value="1"/>
</dbReference>
<dbReference type="InterPro" id="IPR036259">
    <property type="entry name" value="MFS_trans_sf"/>
</dbReference>
<keyword evidence="3" id="KW-0812">Transmembrane</keyword>
<evidence type="ECO:0000256" key="2">
    <source>
        <dbReference type="ARBA" id="ARBA00006727"/>
    </source>
</evidence>
<feature type="transmembrane region" description="Helical" evidence="3">
    <location>
        <begin position="307"/>
        <end position="327"/>
    </location>
</feature>
<feature type="domain" description="Major facilitator superfamily (MFS) profile" evidence="4">
    <location>
        <begin position="68"/>
        <end position="456"/>
    </location>
</feature>
<dbReference type="PROSITE" id="PS50850">
    <property type="entry name" value="MFS"/>
    <property type="match status" value="1"/>
</dbReference>
<organism evidence="5 6">
    <name type="scientific">Coemansia reversa (strain ATCC 12441 / NRRL 1564)</name>
    <dbReference type="NCBI Taxonomy" id="763665"/>
    <lineage>
        <taxon>Eukaryota</taxon>
        <taxon>Fungi</taxon>
        <taxon>Fungi incertae sedis</taxon>
        <taxon>Zoopagomycota</taxon>
        <taxon>Kickxellomycotina</taxon>
        <taxon>Kickxellomycetes</taxon>
        <taxon>Kickxellales</taxon>
        <taxon>Kickxellaceae</taxon>
        <taxon>Coemansia</taxon>
    </lineage>
</organism>
<evidence type="ECO:0000256" key="1">
    <source>
        <dbReference type="ARBA" id="ARBA00004141"/>
    </source>
</evidence>
<keyword evidence="3" id="KW-1133">Transmembrane helix</keyword>
<dbReference type="SUPFAM" id="SSF103473">
    <property type="entry name" value="MFS general substrate transporter"/>
    <property type="match status" value="1"/>
</dbReference>
<proteinExistence type="inferred from homology"/>
<feature type="transmembrane region" description="Helical" evidence="3">
    <location>
        <begin position="225"/>
        <end position="245"/>
    </location>
</feature>
<dbReference type="Proteomes" id="UP000242474">
    <property type="component" value="Unassembled WGS sequence"/>
</dbReference>
<feature type="transmembrane region" description="Helical" evidence="3">
    <location>
        <begin position="161"/>
        <end position="182"/>
    </location>
</feature>
<comment type="similarity">
    <text evidence="2">Belongs to the major facilitator superfamily. Monocarboxylate porter (TC 2.A.1.13) family.</text>
</comment>
<feature type="transmembrane region" description="Helical" evidence="3">
    <location>
        <begin position="265"/>
        <end position="287"/>
    </location>
</feature>